<proteinExistence type="predicted"/>
<dbReference type="PANTHER" id="PTHR42756">
    <property type="entry name" value="TRANSCRIPTIONAL REGULATOR, MARR"/>
    <property type="match status" value="1"/>
</dbReference>
<reference evidence="5 6" key="1">
    <citation type="submission" date="2019-02" db="EMBL/GenBank/DDBJ databases">
        <title>Deep-cultivation of Planctomycetes and their phenomic and genomic characterization uncovers novel biology.</title>
        <authorList>
            <person name="Wiegand S."/>
            <person name="Jogler M."/>
            <person name="Boedeker C."/>
            <person name="Pinto D."/>
            <person name="Vollmers J."/>
            <person name="Rivas-Marin E."/>
            <person name="Kohn T."/>
            <person name="Peeters S.H."/>
            <person name="Heuer A."/>
            <person name="Rast P."/>
            <person name="Oberbeckmann S."/>
            <person name="Bunk B."/>
            <person name="Jeske O."/>
            <person name="Meyerdierks A."/>
            <person name="Storesund J.E."/>
            <person name="Kallscheuer N."/>
            <person name="Luecker S."/>
            <person name="Lage O.M."/>
            <person name="Pohl T."/>
            <person name="Merkel B.J."/>
            <person name="Hornburger P."/>
            <person name="Mueller R.-W."/>
            <person name="Bruemmer F."/>
            <person name="Labrenz M."/>
            <person name="Spormann A.M."/>
            <person name="Op Den Camp H."/>
            <person name="Overmann J."/>
            <person name="Amann R."/>
            <person name="Jetten M.S.M."/>
            <person name="Mascher T."/>
            <person name="Medema M.H."/>
            <person name="Devos D.P."/>
            <person name="Kaster A.-K."/>
            <person name="Ovreas L."/>
            <person name="Rohde M."/>
            <person name="Galperin M.Y."/>
            <person name="Jogler C."/>
        </authorList>
    </citation>
    <scope>NUCLEOTIDE SEQUENCE [LARGE SCALE GENOMIC DNA]</scope>
    <source>
        <strain evidence="5 6">Pla123a</strain>
    </source>
</reference>
<keyword evidence="6" id="KW-1185">Reference proteome</keyword>
<dbReference type="InterPro" id="IPR036388">
    <property type="entry name" value="WH-like_DNA-bd_sf"/>
</dbReference>
<dbReference type="PANTHER" id="PTHR42756:SF1">
    <property type="entry name" value="TRANSCRIPTIONAL REPRESSOR OF EMRAB OPERON"/>
    <property type="match status" value="1"/>
</dbReference>
<dbReference type="SMART" id="SM00347">
    <property type="entry name" value="HTH_MARR"/>
    <property type="match status" value="1"/>
</dbReference>
<dbReference type="RefSeq" id="WP_146591621.1">
    <property type="nucleotide sequence ID" value="NZ_SJPO01000017.1"/>
</dbReference>
<evidence type="ECO:0000256" key="1">
    <source>
        <dbReference type="ARBA" id="ARBA00023015"/>
    </source>
</evidence>
<evidence type="ECO:0000259" key="4">
    <source>
        <dbReference type="PROSITE" id="PS50995"/>
    </source>
</evidence>
<accession>A0A5C5XTM2</accession>
<dbReference type="InterPro" id="IPR000835">
    <property type="entry name" value="HTH_MarR-typ"/>
</dbReference>
<dbReference type="Gene3D" id="1.10.10.10">
    <property type="entry name" value="Winged helix-like DNA-binding domain superfamily/Winged helix DNA-binding domain"/>
    <property type="match status" value="1"/>
</dbReference>
<gene>
    <name evidence="5" type="ORF">Pla123a_47480</name>
</gene>
<keyword evidence="1" id="KW-0805">Transcription regulation</keyword>
<dbReference type="SUPFAM" id="SSF46785">
    <property type="entry name" value="Winged helix' DNA-binding domain"/>
    <property type="match status" value="1"/>
</dbReference>
<comment type="caution">
    <text evidence="5">The sequence shown here is derived from an EMBL/GenBank/DDBJ whole genome shotgun (WGS) entry which is preliminary data.</text>
</comment>
<evidence type="ECO:0000256" key="3">
    <source>
        <dbReference type="ARBA" id="ARBA00023163"/>
    </source>
</evidence>
<dbReference type="PROSITE" id="PS50995">
    <property type="entry name" value="HTH_MARR_2"/>
    <property type="match status" value="1"/>
</dbReference>
<evidence type="ECO:0000313" key="5">
    <source>
        <dbReference type="EMBL" id="TWT66224.1"/>
    </source>
</evidence>
<dbReference type="InterPro" id="IPR036390">
    <property type="entry name" value="WH_DNA-bd_sf"/>
</dbReference>
<dbReference type="GO" id="GO:0003700">
    <property type="term" value="F:DNA-binding transcription factor activity"/>
    <property type="evidence" value="ECO:0007669"/>
    <property type="project" value="InterPro"/>
</dbReference>
<feature type="domain" description="HTH marR-type" evidence="4">
    <location>
        <begin position="1"/>
        <end position="139"/>
    </location>
</feature>
<sequence>MTGHHIALSLRSAYLTMHRQTQKLLSEFGFTPFQFVLLSTLVDGDEITQRELAVRAFSDANTVRASLLILERDGVIERRAGVGDRRTLTVGVTAKGRRVHSKLSAAVKPLQEMILSSIRPDRAELLVAELDSLVECLGR</sequence>
<evidence type="ECO:0000256" key="2">
    <source>
        <dbReference type="ARBA" id="ARBA00023125"/>
    </source>
</evidence>
<keyword evidence="3" id="KW-0804">Transcription</keyword>
<dbReference type="AlphaFoldDB" id="A0A5C5XTM2"/>
<dbReference type="OrthoDB" id="4463574at2"/>
<dbReference type="EMBL" id="SJPO01000017">
    <property type="protein sequence ID" value="TWT66224.1"/>
    <property type="molecule type" value="Genomic_DNA"/>
</dbReference>
<dbReference type="GO" id="GO:0003677">
    <property type="term" value="F:DNA binding"/>
    <property type="evidence" value="ECO:0007669"/>
    <property type="project" value="UniProtKB-KW"/>
</dbReference>
<dbReference type="Proteomes" id="UP000318478">
    <property type="component" value="Unassembled WGS sequence"/>
</dbReference>
<keyword evidence="2" id="KW-0238">DNA-binding</keyword>
<evidence type="ECO:0000313" key="6">
    <source>
        <dbReference type="Proteomes" id="UP000318478"/>
    </source>
</evidence>
<protein>
    <recommendedName>
        <fullName evidence="4">HTH marR-type domain-containing protein</fullName>
    </recommendedName>
</protein>
<organism evidence="5 6">
    <name type="scientific">Posidoniimonas polymericola</name>
    <dbReference type="NCBI Taxonomy" id="2528002"/>
    <lineage>
        <taxon>Bacteria</taxon>
        <taxon>Pseudomonadati</taxon>
        <taxon>Planctomycetota</taxon>
        <taxon>Planctomycetia</taxon>
        <taxon>Pirellulales</taxon>
        <taxon>Lacipirellulaceae</taxon>
        <taxon>Posidoniimonas</taxon>
    </lineage>
</organism>
<name>A0A5C5XTM2_9BACT</name>